<dbReference type="EMBL" id="JBHLZN010000004">
    <property type="protein sequence ID" value="MFB9887288.1"/>
    <property type="molecule type" value="Genomic_DNA"/>
</dbReference>
<dbReference type="SUPFAM" id="SSF55469">
    <property type="entry name" value="FMN-dependent nitroreductase-like"/>
    <property type="match status" value="1"/>
</dbReference>
<dbReference type="InterPro" id="IPR000415">
    <property type="entry name" value="Nitroreductase-like"/>
</dbReference>
<reference evidence="4 5" key="1">
    <citation type="submission" date="2024-09" db="EMBL/GenBank/DDBJ databases">
        <authorList>
            <person name="Sun Q."/>
            <person name="Mori K."/>
        </authorList>
    </citation>
    <scope>NUCLEOTIDE SEQUENCE [LARGE SCALE GENOMIC DNA]</scope>
    <source>
        <strain evidence="4 5">ATCC 51285</strain>
    </source>
</reference>
<keyword evidence="2 4" id="KW-0560">Oxidoreductase</keyword>
<evidence type="ECO:0000256" key="2">
    <source>
        <dbReference type="ARBA" id="ARBA00023002"/>
    </source>
</evidence>
<proteinExistence type="inferred from homology"/>
<evidence type="ECO:0000313" key="5">
    <source>
        <dbReference type="Proteomes" id="UP001589628"/>
    </source>
</evidence>
<name>A0ABV5ZDB8_9GAMM</name>
<comment type="similarity">
    <text evidence="1">Belongs to the nitroreductase family.</text>
</comment>
<gene>
    <name evidence="4" type="ORF">ACFFLH_12785</name>
</gene>
<dbReference type="InterPro" id="IPR029479">
    <property type="entry name" value="Nitroreductase"/>
</dbReference>
<evidence type="ECO:0000313" key="4">
    <source>
        <dbReference type="EMBL" id="MFB9887288.1"/>
    </source>
</evidence>
<feature type="domain" description="Nitroreductase" evidence="3">
    <location>
        <begin position="9"/>
        <end position="184"/>
    </location>
</feature>
<sequence length="205" mass="22356">MNTAALNLIAQRRSVGRYQANRTVSDDCLRELTRLATLAPSAFNLQNWKILVVRSVEAKARLRALAFGQPQVEEAAATFIICGTLSAYRGLQQTLQPAVDANILNTEIQQAWVQMATDSHQQDPQLQRDEAIRSASLAAMTLMHAAEAMGLATGAMGGFDAAGVAKAFELSQDELPVMLITLGYPAANTWPQKPRKPLEQVMSLY</sequence>
<dbReference type="GO" id="GO:0016491">
    <property type="term" value="F:oxidoreductase activity"/>
    <property type="evidence" value="ECO:0007669"/>
    <property type="project" value="UniProtKB-KW"/>
</dbReference>
<dbReference type="PANTHER" id="PTHR43673">
    <property type="entry name" value="NAD(P)H NITROREDUCTASE YDGI-RELATED"/>
    <property type="match status" value="1"/>
</dbReference>
<evidence type="ECO:0000256" key="1">
    <source>
        <dbReference type="ARBA" id="ARBA00007118"/>
    </source>
</evidence>
<keyword evidence="5" id="KW-1185">Reference proteome</keyword>
<dbReference type="Pfam" id="PF00881">
    <property type="entry name" value="Nitroreductase"/>
    <property type="match status" value="1"/>
</dbReference>
<dbReference type="Gene3D" id="3.40.109.10">
    <property type="entry name" value="NADH Oxidase"/>
    <property type="match status" value="1"/>
</dbReference>
<dbReference type="RefSeq" id="WP_027314129.1">
    <property type="nucleotide sequence ID" value="NZ_JBHLZN010000004.1"/>
</dbReference>
<accession>A0ABV5ZDB8</accession>
<protein>
    <submittedName>
        <fullName evidence="4">Nitroreductase family protein</fullName>
        <ecNumber evidence="4">1.7.1.-</ecNumber>
    </submittedName>
</protein>
<dbReference type="CDD" id="cd02137">
    <property type="entry name" value="MhqN-like"/>
    <property type="match status" value="1"/>
</dbReference>
<comment type="caution">
    <text evidence="4">The sequence shown here is derived from an EMBL/GenBank/DDBJ whole genome shotgun (WGS) entry which is preliminary data.</text>
</comment>
<organism evidence="4 5">
    <name type="scientific">Balneatrix alpica</name>
    <dbReference type="NCBI Taxonomy" id="75684"/>
    <lineage>
        <taxon>Bacteria</taxon>
        <taxon>Pseudomonadati</taxon>
        <taxon>Pseudomonadota</taxon>
        <taxon>Gammaproteobacteria</taxon>
        <taxon>Oceanospirillales</taxon>
        <taxon>Balneatrichaceae</taxon>
        <taxon>Balneatrix</taxon>
    </lineage>
</organism>
<dbReference type="Proteomes" id="UP001589628">
    <property type="component" value="Unassembled WGS sequence"/>
</dbReference>
<dbReference type="EC" id="1.7.1.-" evidence="4"/>
<evidence type="ECO:0000259" key="3">
    <source>
        <dbReference type="Pfam" id="PF00881"/>
    </source>
</evidence>